<name>A0A9N8KCF3_9PEZI</name>
<dbReference type="Pfam" id="PF06094">
    <property type="entry name" value="GGACT"/>
    <property type="match status" value="1"/>
</dbReference>
<feature type="domain" description="Gamma-glutamylcyclotransferase AIG2-like" evidence="5">
    <location>
        <begin position="53"/>
        <end position="185"/>
    </location>
</feature>
<feature type="compositionally biased region" description="Acidic residues" evidence="4">
    <location>
        <begin position="203"/>
        <end position="215"/>
    </location>
</feature>
<dbReference type="PANTHER" id="PTHR31544">
    <property type="entry name" value="AIG2-LIKE PROTEIN D"/>
    <property type="match status" value="1"/>
</dbReference>
<keyword evidence="2" id="KW-0808">Transferase</keyword>
<comment type="similarity">
    <text evidence="1">Belongs to the gamma-glutamylcyclotransferase family.</text>
</comment>
<dbReference type="Gene3D" id="3.10.490.10">
    <property type="entry name" value="Gamma-glutamyl cyclotransferase-like"/>
    <property type="match status" value="1"/>
</dbReference>
<dbReference type="SUPFAM" id="SSF110857">
    <property type="entry name" value="Gamma-glutamyl cyclotransferase-like"/>
    <property type="match status" value="1"/>
</dbReference>
<organism evidence="6 7">
    <name type="scientific">Aureobasidium mustum</name>
    <dbReference type="NCBI Taxonomy" id="2773714"/>
    <lineage>
        <taxon>Eukaryota</taxon>
        <taxon>Fungi</taxon>
        <taxon>Dikarya</taxon>
        <taxon>Ascomycota</taxon>
        <taxon>Pezizomycotina</taxon>
        <taxon>Dothideomycetes</taxon>
        <taxon>Dothideomycetidae</taxon>
        <taxon>Dothideales</taxon>
        <taxon>Saccotheciaceae</taxon>
        <taxon>Aureobasidium</taxon>
    </lineage>
</organism>
<dbReference type="AlphaFoldDB" id="A0A9N8KCF3"/>
<comment type="caution">
    <text evidence="6">The sequence shown here is derived from an EMBL/GenBank/DDBJ whole genome shotgun (WGS) entry which is preliminary data.</text>
</comment>
<evidence type="ECO:0000256" key="4">
    <source>
        <dbReference type="SAM" id="MobiDB-lite"/>
    </source>
</evidence>
<evidence type="ECO:0000313" key="6">
    <source>
        <dbReference type="EMBL" id="CAD0100346.1"/>
    </source>
</evidence>
<feature type="compositionally biased region" description="Basic and acidic residues" evidence="4">
    <location>
        <begin position="231"/>
        <end position="242"/>
    </location>
</feature>
<dbReference type="InterPro" id="IPR009288">
    <property type="entry name" value="AIG2-like_dom"/>
</dbReference>
<evidence type="ECO:0000259" key="5">
    <source>
        <dbReference type="Pfam" id="PF06094"/>
    </source>
</evidence>
<dbReference type="GO" id="GO:0016740">
    <property type="term" value="F:transferase activity"/>
    <property type="evidence" value="ECO:0007669"/>
    <property type="project" value="UniProtKB-KW"/>
</dbReference>
<dbReference type="InterPro" id="IPR045038">
    <property type="entry name" value="AIG2-like"/>
</dbReference>
<feature type="region of interest" description="Disordered" evidence="4">
    <location>
        <begin position="1"/>
        <end position="28"/>
    </location>
</feature>
<evidence type="ECO:0000313" key="7">
    <source>
        <dbReference type="Proteomes" id="UP000714618"/>
    </source>
</evidence>
<accession>A0A9N8KCF3</accession>
<dbReference type="CDD" id="cd06661">
    <property type="entry name" value="GGCT_like"/>
    <property type="match status" value="1"/>
</dbReference>
<evidence type="ECO:0000256" key="1">
    <source>
        <dbReference type="ARBA" id="ARBA00008861"/>
    </source>
</evidence>
<dbReference type="Proteomes" id="UP000714618">
    <property type="component" value="Unassembled WGS sequence"/>
</dbReference>
<gene>
    <name evidence="6" type="ORF">AWRI4233_LOCUS9171</name>
</gene>
<sequence length="253" mass="28804">MKFYGNQEDDLPLDDLPPNDLPPNNLPPDDWSIDYFEERIKYAQTNMGTRTAFFYGTLMAQEVLYNVIFGTSTVSRYNVQTVTQKPAILHDHKRSRVKYADYPGVIPQKGHSVRGTYVTGLTDGDIYRLDMFEGSQYELQTVRVRLLESEGDEATGEGNVEGEEVETQTYIWTDSLERLEDKEWDYAAFRSEKLALWSGGEPEGWDDEEKPEESIDPTGGRFGNGQIAQDLSKEHEKLKQQEGNEGEPLKSAV</sequence>
<reference evidence="6" key="1">
    <citation type="submission" date="2020-06" db="EMBL/GenBank/DDBJ databases">
        <authorList>
            <person name="Onetto C."/>
        </authorList>
    </citation>
    <scope>NUCLEOTIDE SEQUENCE</scope>
</reference>
<dbReference type="OrthoDB" id="1044435at2759"/>
<dbReference type="PANTHER" id="PTHR31544:SF2">
    <property type="entry name" value="AIG2-LIKE PROTEIN D"/>
    <property type="match status" value="1"/>
</dbReference>
<evidence type="ECO:0000256" key="2">
    <source>
        <dbReference type="ARBA" id="ARBA00022679"/>
    </source>
</evidence>
<evidence type="ECO:0000256" key="3">
    <source>
        <dbReference type="ARBA" id="ARBA00030602"/>
    </source>
</evidence>
<proteinExistence type="inferred from homology"/>
<keyword evidence="7" id="KW-1185">Reference proteome</keyword>
<protein>
    <recommendedName>
        <fullName evidence="3">Putative gamma-glutamylcyclotransferase</fullName>
    </recommendedName>
</protein>
<feature type="region of interest" description="Disordered" evidence="4">
    <location>
        <begin position="198"/>
        <end position="253"/>
    </location>
</feature>
<dbReference type="InterPro" id="IPR013024">
    <property type="entry name" value="GGCT-like"/>
</dbReference>
<dbReference type="InterPro" id="IPR036568">
    <property type="entry name" value="GGCT-like_sf"/>
</dbReference>
<dbReference type="EMBL" id="CAIJEO010000011">
    <property type="protein sequence ID" value="CAD0100346.1"/>
    <property type="molecule type" value="Genomic_DNA"/>
</dbReference>